<sequence>MNPTPKPKYPLNPWIRSDVESELPASAPVVVESVGGGRAWVEIRRFAPPWDQWNGREPEPEPTEAPEPEPTKAPEPEPTKAPEPEPTEAPEPEPTEAPEPEPTEAPEPEPTEAPEPEPTEAPEPEPTEAPEPEPTEAPEPEPTEAPEPKPTEGPEPEPTEAPELEPTEAPEPEPTEGPEPEPTEAPEPEPTIAPIQPAPPRPAPIQPAPPRPAPIQPAPPRPEPANPMPVRPDPVKPSGGLPGWMWGLMVILGLIVLAQMWLMPKGHRDAGQQESSESPQSAPVASSSAVARQPDKAETSSPGQESASVVGTPVAGERRMETTGKKETTPPVERRTETTGEKETAPPVERRTETTGEKETAPPVERRTETTGEKETAPPVERRTETTNVKEAPLATAGAPASVVLPDGGATSLQGGVKADGVGDGPRVEPTTPREQLALRGAPKQLKPKLKPKAKRMARKDGARRDMSLSFGIRSEESLSGGEADAGIERPAPAKTARQAEATPSGSAPAKTARQAEATPSGSAPAKTARQAEATPSGSASQARAASLFGMPSDPSGSGADSASNRSGAKVEFVVAYGCFSNGGEIRRRQEAIRARGWPVRNSYYTVGQTIMTCLYSGPFPTPQTADKATDLFEEKGCLQLPKEEQPTSGH</sequence>
<name>A0ABQ0CCR5_9PROT</name>
<keyword evidence="4" id="KW-1185">Reference proteome</keyword>
<organism evidence="3 4">
    <name type="scientific">Candidatus Magnetaquiglobus chichijimensis</name>
    <dbReference type="NCBI Taxonomy" id="3141448"/>
    <lineage>
        <taxon>Bacteria</taxon>
        <taxon>Pseudomonadati</taxon>
        <taxon>Pseudomonadota</taxon>
        <taxon>Magnetococcia</taxon>
        <taxon>Magnetococcales</taxon>
        <taxon>Candidatus Magnetaquicoccaceae</taxon>
        <taxon>Candidatus Magnetaquiglobus</taxon>
    </lineage>
</organism>
<feature type="compositionally biased region" description="Polar residues" evidence="1">
    <location>
        <begin position="299"/>
        <end position="309"/>
    </location>
</feature>
<feature type="region of interest" description="Disordered" evidence="1">
    <location>
        <begin position="46"/>
        <end position="243"/>
    </location>
</feature>
<keyword evidence="2" id="KW-0812">Transmembrane</keyword>
<gene>
    <name evidence="3" type="ORF">SIID45300_02998</name>
</gene>
<protein>
    <recommendedName>
        <fullName evidence="5">SPOR domain-containing protein</fullName>
    </recommendedName>
</protein>
<feature type="compositionally biased region" description="Basic and acidic residues" evidence="1">
    <location>
        <begin position="316"/>
        <end position="385"/>
    </location>
</feature>
<accession>A0ABQ0CCR5</accession>
<feature type="compositionally biased region" description="Low complexity" evidence="1">
    <location>
        <begin position="552"/>
        <end position="564"/>
    </location>
</feature>
<feature type="transmembrane region" description="Helical" evidence="2">
    <location>
        <begin position="243"/>
        <end position="262"/>
    </location>
</feature>
<keyword evidence="2" id="KW-1133">Transmembrane helix</keyword>
<feature type="compositionally biased region" description="Pro residues" evidence="1">
    <location>
        <begin position="188"/>
        <end position="232"/>
    </location>
</feature>
<feature type="compositionally biased region" description="Basic residues" evidence="1">
    <location>
        <begin position="446"/>
        <end position="458"/>
    </location>
</feature>
<evidence type="ECO:0000313" key="3">
    <source>
        <dbReference type="EMBL" id="GAB0058645.1"/>
    </source>
</evidence>
<dbReference type="RefSeq" id="WP_420906366.1">
    <property type="nucleotide sequence ID" value="NZ_BAAFGK010000005.1"/>
</dbReference>
<feature type="compositionally biased region" description="Acidic residues" evidence="1">
    <location>
        <begin position="85"/>
        <end position="144"/>
    </location>
</feature>
<evidence type="ECO:0000313" key="4">
    <source>
        <dbReference type="Proteomes" id="UP001628193"/>
    </source>
</evidence>
<feature type="region of interest" description="Disordered" evidence="1">
    <location>
        <begin position="268"/>
        <end position="565"/>
    </location>
</feature>
<comment type="caution">
    <text evidence="3">The sequence shown here is derived from an EMBL/GenBank/DDBJ whole genome shotgun (WGS) entry which is preliminary data.</text>
</comment>
<evidence type="ECO:0008006" key="5">
    <source>
        <dbReference type="Google" id="ProtNLM"/>
    </source>
</evidence>
<dbReference type="Proteomes" id="UP001628193">
    <property type="component" value="Unassembled WGS sequence"/>
</dbReference>
<feature type="compositionally biased region" description="Acidic residues" evidence="1">
    <location>
        <begin position="154"/>
        <end position="187"/>
    </location>
</feature>
<reference evidence="3 4" key="1">
    <citation type="submission" date="2024-09" db="EMBL/GenBank/DDBJ databases">
        <title>Draft genome sequence of Candidatus Magnetaquicoccaceae bacterium FCR-1.</title>
        <authorList>
            <person name="Shimoshige H."/>
            <person name="Shimamura S."/>
            <person name="Taoka A."/>
            <person name="Kobayashi H."/>
            <person name="Maekawa T."/>
        </authorList>
    </citation>
    <scope>NUCLEOTIDE SEQUENCE [LARGE SCALE GENOMIC DNA]</scope>
    <source>
        <strain evidence="3 4">FCR-1</strain>
    </source>
</reference>
<feature type="compositionally biased region" description="Polar residues" evidence="1">
    <location>
        <begin position="534"/>
        <end position="544"/>
    </location>
</feature>
<dbReference type="EMBL" id="BAAFGK010000005">
    <property type="protein sequence ID" value="GAB0058645.1"/>
    <property type="molecule type" value="Genomic_DNA"/>
</dbReference>
<feature type="compositionally biased region" description="Basic and acidic residues" evidence="1">
    <location>
        <begin position="69"/>
        <end position="83"/>
    </location>
</feature>
<evidence type="ECO:0000256" key="2">
    <source>
        <dbReference type="SAM" id="Phobius"/>
    </source>
</evidence>
<feature type="compositionally biased region" description="Low complexity" evidence="1">
    <location>
        <begin position="273"/>
        <end position="291"/>
    </location>
</feature>
<keyword evidence="2" id="KW-0472">Membrane</keyword>
<proteinExistence type="predicted"/>
<evidence type="ECO:0000256" key="1">
    <source>
        <dbReference type="SAM" id="MobiDB-lite"/>
    </source>
</evidence>